<keyword evidence="3" id="KW-1185">Reference proteome</keyword>
<accession>A0ABQ9HJB9</accession>
<proteinExistence type="predicted"/>
<feature type="transmembrane region" description="Helical" evidence="1">
    <location>
        <begin position="6"/>
        <end position="26"/>
    </location>
</feature>
<keyword evidence="1" id="KW-0812">Transmembrane</keyword>
<dbReference type="Proteomes" id="UP001159363">
    <property type="component" value="Chromosome 4"/>
</dbReference>
<reference evidence="2 3" key="1">
    <citation type="submission" date="2023-02" db="EMBL/GenBank/DDBJ databases">
        <title>LHISI_Scaffold_Assembly.</title>
        <authorList>
            <person name="Stuart O.P."/>
            <person name="Cleave R."/>
            <person name="Magrath M.J.L."/>
            <person name="Mikheyev A.S."/>
        </authorList>
    </citation>
    <scope>NUCLEOTIDE SEQUENCE [LARGE SCALE GENOMIC DNA]</scope>
    <source>
        <strain evidence="2">Daus_M_001</strain>
        <tissue evidence="2">Leg muscle</tissue>
    </source>
</reference>
<evidence type="ECO:0000313" key="3">
    <source>
        <dbReference type="Proteomes" id="UP001159363"/>
    </source>
</evidence>
<gene>
    <name evidence="2" type="ORF">PR048_016289</name>
</gene>
<comment type="caution">
    <text evidence="2">The sequence shown here is derived from an EMBL/GenBank/DDBJ whole genome shotgun (WGS) entry which is preliminary data.</text>
</comment>
<name>A0ABQ9HJB9_9NEOP</name>
<keyword evidence="1" id="KW-1133">Transmembrane helix</keyword>
<dbReference type="EMBL" id="JARBHB010000005">
    <property type="protein sequence ID" value="KAJ8884432.1"/>
    <property type="molecule type" value="Genomic_DNA"/>
</dbReference>
<organism evidence="2 3">
    <name type="scientific">Dryococelus australis</name>
    <dbReference type="NCBI Taxonomy" id="614101"/>
    <lineage>
        <taxon>Eukaryota</taxon>
        <taxon>Metazoa</taxon>
        <taxon>Ecdysozoa</taxon>
        <taxon>Arthropoda</taxon>
        <taxon>Hexapoda</taxon>
        <taxon>Insecta</taxon>
        <taxon>Pterygota</taxon>
        <taxon>Neoptera</taxon>
        <taxon>Polyneoptera</taxon>
        <taxon>Phasmatodea</taxon>
        <taxon>Verophasmatodea</taxon>
        <taxon>Anareolatae</taxon>
        <taxon>Phasmatidae</taxon>
        <taxon>Eurycanthinae</taxon>
        <taxon>Dryococelus</taxon>
    </lineage>
</organism>
<protein>
    <submittedName>
        <fullName evidence="2">Uncharacterized protein</fullName>
    </submittedName>
</protein>
<keyword evidence="1" id="KW-0472">Membrane</keyword>
<sequence>MATPGAVHPIIVCFWLGLPIALGIAVTPSMSHQKPVSSDQATPITYPAILAQQPLRSHHWILLQPAAPTHTPVNRVRFLVGSPHMFACGNRAGQCRWSVVFLGISSFPPLLHSGAAPYPSHFILICSQDLDIEGSKGKVRRSSTGTERLRLQEEGESMQGEDVHY</sequence>
<evidence type="ECO:0000313" key="2">
    <source>
        <dbReference type="EMBL" id="KAJ8884432.1"/>
    </source>
</evidence>
<evidence type="ECO:0000256" key="1">
    <source>
        <dbReference type="SAM" id="Phobius"/>
    </source>
</evidence>